<dbReference type="PROSITE" id="PS50987">
    <property type="entry name" value="HTH_ARSR_2"/>
    <property type="match status" value="1"/>
</dbReference>
<evidence type="ECO:0000256" key="4">
    <source>
        <dbReference type="SAM" id="MobiDB-lite"/>
    </source>
</evidence>
<dbReference type="Proteomes" id="UP000015346">
    <property type="component" value="Unassembled WGS sequence"/>
</dbReference>
<evidence type="ECO:0000313" key="6">
    <source>
        <dbReference type="EMBL" id="EPX84661.1"/>
    </source>
</evidence>
<dbReference type="NCBIfam" id="NF033788">
    <property type="entry name" value="HTH_metalloreg"/>
    <property type="match status" value="1"/>
</dbReference>
<name>S9QTJ4_9RHOB</name>
<dbReference type="Gene3D" id="1.10.10.10">
    <property type="entry name" value="Winged helix-like DNA-binding domain superfamily/Winged helix DNA-binding domain"/>
    <property type="match status" value="1"/>
</dbReference>
<keyword evidence="1" id="KW-0805">Transcription regulation</keyword>
<dbReference type="PANTHER" id="PTHR43132">
    <property type="entry name" value="ARSENICAL RESISTANCE OPERON REPRESSOR ARSR-RELATED"/>
    <property type="match status" value="1"/>
</dbReference>
<proteinExistence type="predicted"/>
<dbReference type="STRING" id="1123069.ruthe_02021"/>
<dbReference type="PANTHER" id="PTHR43132:SF8">
    <property type="entry name" value="HTH-TYPE TRANSCRIPTIONAL REGULATOR KMTR"/>
    <property type="match status" value="1"/>
</dbReference>
<dbReference type="SMART" id="SM00418">
    <property type="entry name" value="HTH_ARSR"/>
    <property type="match status" value="1"/>
</dbReference>
<feature type="domain" description="HTH arsR-type" evidence="5">
    <location>
        <begin position="21"/>
        <end position="115"/>
    </location>
</feature>
<dbReference type="InterPro" id="IPR036390">
    <property type="entry name" value="WH_DNA-bd_sf"/>
</dbReference>
<reference evidence="6 7" key="1">
    <citation type="journal article" date="2013" name="Stand. Genomic Sci.">
        <title>Genome sequence of the reddish-pigmented Rubellimicrobium thermophilum type strain (DSM 16684(T)), a member of the Roseobacter clade.</title>
        <authorList>
            <person name="Fiebig A."/>
            <person name="Riedel T."/>
            <person name="Gronow S."/>
            <person name="Petersen J."/>
            <person name="Klenk H.P."/>
            <person name="Goker M."/>
        </authorList>
    </citation>
    <scope>NUCLEOTIDE SEQUENCE [LARGE SCALE GENOMIC DNA]</scope>
    <source>
        <strain evidence="6 7">DSM 16684</strain>
    </source>
</reference>
<keyword evidence="3" id="KW-0804">Transcription</keyword>
<dbReference type="OrthoDB" id="194599at2"/>
<evidence type="ECO:0000256" key="2">
    <source>
        <dbReference type="ARBA" id="ARBA00023125"/>
    </source>
</evidence>
<dbReference type="EMBL" id="AOLV01000020">
    <property type="protein sequence ID" value="EPX84661.1"/>
    <property type="molecule type" value="Genomic_DNA"/>
</dbReference>
<evidence type="ECO:0000313" key="7">
    <source>
        <dbReference type="Proteomes" id="UP000015346"/>
    </source>
</evidence>
<gene>
    <name evidence="6" type="ORF">ruthe_02021</name>
</gene>
<dbReference type="InterPro" id="IPR011991">
    <property type="entry name" value="ArsR-like_HTH"/>
</dbReference>
<keyword evidence="7" id="KW-1185">Reference proteome</keyword>
<evidence type="ECO:0000256" key="1">
    <source>
        <dbReference type="ARBA" id="ARBA00023015"/>
    </source>
</evidence>
<dbReference type="PRINTS" id="PR00778">
    <property type="entry name" value="HTHARSR"/>
</dbReference>
<dbReference type="AlphaFoldDB" id="S9QTJ4"/>
<comment type="caution">
    <text evidence="6">The sequence shown here is derived from an EMBL/GenBank/DDBJ whole genome shotgun (WGS) entry which is preliminary data.</text>
</comment>
<accession>S9QTJ4</accession>
<dbReference type="HOGENOM" id="CLU_097806_6_4_5"/>
<dbReference type="CDD" id="cd00090">
    <property type="entry name" value="HTH_ARSR"/>
    <property type="match status" value="1"/>
</dbReference>
<evidence type="ECO:0000259" key="5">
    <source>
        <dbReference type="PROSITE" id="PS50987"/>
    </source>
</evidence>
<dbReference type="GO" id="GO:0003700">
    <property type="term" value="F:DNA-binding transcription factor activity"/>
    <property type="evidence" value="ECO:0007669"/>
    <property type="project" value="InterPro"/>
</dbReference>
<protein>
    <submittedName>
        <fullName evidence="6">Transcriptional regulator, ArsR family</fullName>
    </submittedName>
</protein>
<keyword evidence="2" id="KW-0238">DNA-binding</keyword>
<sequence length="116" mass="12627">MTRPLPEGPASAASPPLEADRMAEAAGRAADYLKSLAHEQRLMILCHLAGGEKTVGELEGRLGARQAAVSQQLARLRFEGLVAARRDGKTVLYSLADDRVERLIALLYDLFCPREP</sequence>
<evidence type="ECO:0000256" key="3">
    <source>
        <dbReference type="ARBA" id="ARBA00023163"/>
    </source>
</evidence>
<dbReference type="InterPro" id="IPR051011">
    <property type="entry name" value="Metal_resp_trans_reg"/>
</dbReference>
<dbReference type="RefSeq" id="WP_021098105.1">
    <property type="nucleotide sequence ID" value="NZ_KE557321.1"/>
</dbReference>
<feature type="region of interest" description="Disordered" evidence="4">
    <location>
        <begin position="1"/>
        <end position="20"/>
    </location>
</feature>
<organism evidence="6 7">
    <name type="scientific">Rubellimicrobium thermophilum DSM 16684</name>
    <dbReference type="NCBI Taxonomy" id="1123069"/>
    <lineage>
        <taxon>Bacteria</taxon>
        <taxon>Pseudomonadati</taxon>
        <taxon>Pseudomonadota</taxon>
        <taxon>Alphaproteobacteria</taxon>
        <taxon>Rhodobacterales</taxon>
        <taxon>Roseobacteraceae</taxon>
        <taxon>Rubellimicrobium</taxon>
    </lineage>
</organism>
<dbReference type="Pfam" id="PF01022">
    <property type="entry name" value="HTH_5"/>
    <property type="match status" value="1"/>
</dbReference>
<dbReference type="InterPro" id="IPR001845">
    <property type="entry name" value="HTH_ArsR_DNA-bd_dom"/>
</dbReference>
<dbReference type="InterPro" id="IPR036388">
    <property type="entry name" value="WH-like_DNA-bd_sf"/>
</dbReference>
<dbReference type="GO" id="GO:0003677">
    <property type="term" value="F:DNA binding"/>
    <property type="evidence" value="ECO:0007669"/>
    <property type="project" value="UniProtKB-KW"/>
</dbReference>
<dbReference type="SUPFAM" id="SSF46785">
    <property type="entry name" value="Winged helix' DNA-binding domain"/>
    <property type="match status" value="1"/>
</dbReference>